<keyword evidence="1" id="KW-0812">Transmembrane</keyword>
<reference evidence="2 3" key="1">
    <citation type="submission" date="2024-11" db="EMBL/GenBank/DDBJ databases">
        <title>A near-complete genome assembly of Cinchona calisaya.</title>
        <authorList>
            <person name="Lian D.C."/>
            <person name="Zhao X.W."/>
            <person name="Wei L."/>
        </authorList>
    </citation>
    <scope>NUCLEOTIDE SEQUENCE [LARGE SCALE GENOMIC DNA]</scope>
    <source>
        <tissue evidence="2">Nenye</tissue>
    </source>
</reference>
<keyword evidence="1" id="KW-1133">Transmembrane helix</keyword>
<sequence length="197" mass="22412">MTENSAEQFQGTQSVLMLSDGSMNSPKRESESILVVPNLMKTQMNLDRHPKCQNHTSLKVDAMDIYATSTLDTDIEKGKLETPKSNDEAVGNLKTEDSLTFFQRALQREISLRIGGKFMQLLMNNSLELPKFFPRDKCMTERIFETPTSRSRKFKRSASFNSRRVVFLFSILSSMGTIILIYLTLRVRQIADASSNI</sequence>
<dbReference type="PANTHER" id="PTHR34064">
    <property type="entry name" value="OS04G0672300 PROTEIN"/>
    <property type="match status" value="1"/>
</dbReference>
<organism evidence="2 3">
    <name type="scientific">Cinchona calisaya</name>
    <dbReference type="NCBI Taxonomy" id="153742"/>
    <lineage>
        <taxon>Eukaryota</taxon>
        <taxon>Viridiplantae</taxon>
        <taxon>Streptophyta</taxon>
        <taxon>Embryophyta</taxon>
        <taxon>Tracheophyta</taxon>
        <taxon>Spermatophyta</taxon>
        <taxon>Magnoliopsida</taxon>
        <taxon>eudicotyledons</taxon>
        <taxon>Gunneridae</taxon>
        <taxon>Pentapetalae</taxon>
        <taxon>asterids</taxon>
        <taxon>lamiids</taxon>
        <taxon>Gentianales</taxon>
        <taxon>Rubiaceae</taxon>
        <taxon>Cinchonoideae</taxon>
        <taxon>Cinchoneae</taxon>
        <taxon>Cinchona</taxon>
    </lineage>
</organism>
<accession>A0ABD3A7L5</accession>
<feature type="transmembrane region" description="Helical" evidence="1">
    <location>
        <begin position="165"/>
        <end position="185"/>
    </location>
</feature>
<protein>
    <submittedName>
        <fullName evidence="2">Uncharacterized protein</fullName>
    </submittedName>
</protein>
<proteinExistence type="predicted"/>
<evidence type="ECO:0000256" key="1">
    <source>
        <dbReference type="SAM" id="Phobius"/>
    </source>
</evidence>
<dbReference type="PANTHER" id="PTHR34064:SF5">
    <property type="entry name" value="PROTEIN, PUTATIVE-RELATED"/>
    <property type="match status" value="1"/>
</dbReference>
<evidence type="ECO:0000313" key="2">
    <source>
        <dbReference type="EMBL" id="KAL3527736.1"/>
    </source>
</evidence>
<name>A0ABD3A7L5_9GENT</name>
<dbReference type="EMBL" id="JBJUIK010000005">
    <property type="protein sequence ID" value="KAL3527736.1"/>
    <property type="molecule type" value="Genomic_DNA"/>
</dbReference>
<keyword evidence="1" id="KW-0472">Membrane</keyword>
<dbReference type="Proteomes" id="UP001630127">
    <property type="component" value="Unassembled WGS sequence"/>
</dbReference>
<dbReference type="AlphaFoldDB" id="A0ABD3A7L5"/>
<comment type="caution">
    <text evidence="2">The sequence shown here is derived from an EMBL/GenBank/DDBJ whole genome shotgun (WGS) entry which is preliminary data.</text>
</comment>
<evidence type="ECO:0000313" key="3">
    <source>
        <dbReference type="Proteomes" id="UP001630127"/>
    </source>
</evidence>
<keyword evidence="3" id="KW-1185">Reference proteome</keyword>
<gene>
    <name evidence="2" type="ORF">ACH5RR_012392</name>
</gene>